<keyword evidence="2" id="KW-0418">Kinase</keyword>
<dbReference type="InterPro" id="IPR011009">
    <property type="entry name" value="Kinase-like_dom_sf"/>
</dbReference>
<evidence type="ECO:0000313" key="2">
    <source>
        <dbReference type="EMBL" id="KAK3491212.1"/>
    </source>
</evidence>
<dbReference type="Pfam" id="PF02958">
    <property type="entry name" value="EcKL"/>
    <property type="match status" value="1"/>
</dbReference>
<dbReference type="InterPro" id="IPR015897">
    <property type="entry name" value="CHK_kinase-like"/>
</dbReference>
<reference evidence="2 3" key="1">
    <citation type="journal article" date="2023" name="Mol. Phylogenet. Evol.">
        <title>Genome-scale phylogeny and comparative genomics of the fungal order Sordariales.</title>
        <authorList>
            <person name="Hensen N."/>
            <person name="Bonometti L."/>
            <person name="Westerberg I."/>
            <person name="Brannstrom I.O."/>
            <person name="Guillou S."/>
            <person name="Cros-Aarteil S."/>
            <person name="Calhoun S."/>
            <person name="Haridas S."/>
            <person name="Kuo A."/>
            <person name="Mondo S."/>
            <person name="Pangilinan J."/>
            <person name="Riley R."/>
            <person name="LaButti K."/>
            <person name="Andreopoulos B."/>
            <person name="Lipzen A."/>
            <person name="Chen C."/>
            <person name="Yan M."/>
            <person name="Daum C."/>
            <person name="Ng V."/>
            <person name="Clum A."/>
            <person name="Steindorff A."/>
            <person name="Ohm R.A."/>
            <person name="Martin F."/>
            <person name="Silar P."/>
            <person name="Natvig D.O."/>
            <person name="Lalanne C."/>
            <person name="Gautier V."/>
            <person name="Ament-Velasquez S.L."/>
            <person name="Kruys A."/>
            <person name="Hutchinson M.I."/>
            <person name="Powell A.J."/>
            <person name="Barry K."/>
            <person name="Miller A.N."/>
            <person name="Grigoriev I.V."/>
            <person name="Debuchy R."/>
            <person name="Gladieux P."/>
            <person name="Hiltunen Thoren M."/>
            <person name="Johannesson H."/>
        </authorList>
    </citation>
    <scope>NUCLEOTIDE SEQUENCE [LARGE SCALE GENOMIC DNA]</scope>
    <source>
        <strain evidence="2 3">FGSC 10403</strain>
    </source>
</reference>
<evidence type="ECO:0000259" key="1">
    <source>
        <dbReference type="SMART" id="SM00587"/>
    </source>
</evidence>
<dbReference type="Proteomes" id="UP001285908">
    <property type="component" value="Unassembled WGS sequence"/>
</dbReference>
<dbReference type="AlphaFoldDB" id="A0AAJ0I6P3"/>
<gene>
    <name evidence="2" type="ORF">B0T23DRAFT_178854</name>
</gene>
<protein>
    <submittedName>
        <fullName evidence="2">Kinase-like domain-containing protein</fullName>
    </submittedName>
</protein>
<comment type="caution">
    <text evidence="2">The sequence shown here is derived from an EMBL/GenBank/DDBJ whole genome shotgun (WGS) entry which is preliminary data.</text>
</comment>
<dbReference type="EMBL" id="JAULSX010000005">
    <property type="protein sequence ID" value="KAK3491212.1"/>
    <property type="molecule type" value="Genomic_DNA"/>
</dbReference>
<organism evidence="2 3">
    <name type="scientific">Neurospora hispaniola</name>
    <dbReference type="NCBI Taxonomy" id="588809"/>
    <lineage>
        <taxon>Eukaryota</taxon>
        <taxon>Fungi</taxon>
        <taxon>Dikarya</taxon>
        <taxon>Ascomycota</taxon>
        <taxon>Pezizomycotina</taxon>
        <taxon>Sordariomycetes</taxon>
        <taxon>Sordariomycetidae</taxon>
        <taxon>Sordariales</taxon>
        <taxon>Sordariaceae</taxon>
        <taxon>Neurospora</taxon>
    </lineage>
</organism>
<name>A0AAJ0I6P3_9PEZI</name>
<proteinExistence type="predicted"/>
<dbReference type="SUPFAM" id="SSF56112">
    <property type="entry name" value="Protein kinase-like (PK-like)"/>
    <property type="match status" value="1"/>
</dbReference>
<dbReference type="GeneID" id="87870668"/>
<feature type="domain" description="CHK kinase-like" evidence="1">
    <location>
        <begin position="126"/>
        <end position="311"/>
    </location>
</feature>
<dbReference type="PANTHER" id="PTHR11012">
    <property type="entry name" value="PROTEIN KINASE-LIKE DOMAIN-CONTAINING"/>
    <property type="match status" value="1"/>
</dbReference>
<keyword evidence="2" id="KW-0808">Transferase</keyword>
<dbReference type="GO" id="GO:0016301">
    <property type="term" value="F:kinase activity"/>
    <property type="evidence" value="ECO:0007669"/>
    <property type="project" value="UniProtKB-KW"/>
</dbReference>
<sequence length="383" mass="43237">MSAPQPSTQQLPTVPSEITPEWLSSKLGHKIKSIEHTRSIWGTGSKLFYTITYEDDNHSSSTRPTHICIKGVFDPTMLASQPWTLPLAQREADFFSLLAPDLLANTTPINFPKTYWASTSPHQGISIMDDLYTSGCTFPPELASYPLSTVLEGINQLAALHARYWGQSEATHPWISNTYDTAMKFLCSPSTFNKTVRDPDRPKLPAYLQDGERFNLALDRYFSTRNPKFQTLLHGDTHMGNIFFSPSPSPSMSPCHEGKIGFLDWSAIHFGSCFHDVVYFVTAMLTVQDRRKHEMEILDRYLETLHRFGGPRFDRRDKEVMNEYRRSFMTGAIWLVCPYALQSRERVGELCERAVAAFGDHGVLELVLGGNGEKGREGSCVVL</sequence>
<dbReference type="InterPro" id="IPR004119">
    <property type="entry name" value="EcKL"/>
</dbReference>
<dbReference type="RefSeq" id="XP_062692395.1">
    <property type="nucleotide sequence ID" value="XM_062833046.1"/>
</dbReference>
<dbReference type="Gene3D" id="3.90.1200.10">
    <property type="match status" value="1"/>
</dbReference>
<evidence type="ECO:0000313" key="3">
    <source>
        <dbReference type="Proteomes" id="UP001285908"/>
    </source>
</evidence>
<dbReference type="SMART" id="SM00587">
    <property type="entry name" value="CHK"/>
    <property type="match status" value="1"/>
</dbReference>
<keyword evidence="3" id="KW-1185">Reference proteome</keyword>
<accession>A0AAJ0I6P3</accession>
<dbReference type="PANTHER" id="PTHR11012:SF30">
    <property type="entry name" value="PROTEIN KINASE-LIKE DOMAIN-CONTAINING"/>
    <property type="match status" value="1"/>
</dbReference>